<reference evidence="4 5" key="1">
    <citation type="submission" date="2020-06" db="EMBL/GenBank/DDBJ databases">
        <authorList>
            <person name="Li R."/>
            <person name="Bekaert M."/>
        </authorList>
    </citation>
    <scope>NUCLEOTIDE SEQUENCE [LARGE SCALE GENOMIC DNA]</scope>
    <source>
        <strain evidence="5">wild</strain>
    </source>
</reference>
<evidence type="ECO:0000256" key="2">
    <source>
        <dbReference type="ARBA" id="ARBA00023043"/>
    </source>
</evidence>
<proteinExistence type="predicted"/>
<organism evidence="4 5">
    <name type="scientific">Mytilus coruscus</name>
    <name type="common">Sea mussel</name>
    <dbReference type="NCBI Taxonomy" id="42192"/>
    <lineage>
        <taxon>Eukaryota</taxon>
        <taxon>Metazoa</taxon>
        <taxon>Spiralia</taxon>
        <taxon>Lophotrochozoa</taxon>
        <taxon>Mollusca</taxon>
        <taxon>Bivalvia</taxon>
        <taxon>Autobranchia</taxon>
        <taxon>Pteriomorphia</taxon>
        <taxon>Mytilida</taxon>
        <taxon>Mytiloidea</taxon>
        <taxon>Mytilidae</taxon>
        <taxon>Mytilinae</taxon>
        <taxon>Mytilus</taxon>
    </lineage>
</organism>
<dbReference type="PROSITE" id="PS50088">
    <property type="entry name" value="ANK_REPEAT"/>
    <property type="match status" value="10"/>
</dbReference>
<dbReference type="InterPro" id="IPR002110">
    <property type="entry name" value="Ankyrin_rpt"/>
</dbReference>
<dbReference type="Proteomes" id="UP000507470">
    <property type="component" value="Unassembled WGS sequence"/>
</dbReference>
<feature type="repeat" description="ANK" evidence="3">
    <location>
        <begin position="1557"/>
        <end position="1589"/>
    </location>
</feature>
<feature type="repeat" description="ANK" evidence="3">
    <location>
        <begin position="865"/>
        <end position="901"/>
    </location>
</feature>
<keyword evidence="5" id="KW-1185">Reference proteome</keyword>
<evidence type="ECO:0000256" key="1">
    <source>
        <dbReference type="ARBA" id="ARBA00022737"/>
    </source>
</evidence>
<gene>
    <name evidence="4" type="ORF">MCOR_3615</name>
</gene>
<dbReference type="SUPFAM" id="SSF48403">
    <property type="entry name" value="Ankyrin repeat"/>
    <property type="match status" value="6"/>
</dbReference>
<feature type="repeat" description="ANK" evidence="3">
    <location>
        <begin position="163"/>
        <end position="195"/>
    </location>
</feature>
<feature type="repeat" description="ANK" evidence="3">
    <location>
        <begin position="664"/>
        <end position="698"/>
    </location>
</feature>
<feature type="repeat" description="ANK" evidence="3">
    <location>
        <begin position="1054"/>
        <end position="1086"/>
    </location>
</feature>
<feature type="repeat" description="ANK" evidence="3">
    <location>
        <begin position="270"/>
        <end position="302"/>
    </location>
</feature>
<feature type="repeat" description="ANK" evidence="3">
    <location>
        <begin position="408"/>
        <end position="440"/>
    </location>
</feature>
<feature type="repeat" description="ANK" evidence="3">
    <location>
        <begin position="1498"/>
        <end position="1530"/>
    </location>
</feature>
<dbReference type="Pfam" id="PF00023">
    <property type="entry name" value="Ank"/>
    <property type="match status" value="1"/>
</dbReference>
<sequence>MYTISLALDYCYGRSDAKTISDLLSKGANPNLTPHDKDPPLIVATIKNLREVLECLIKGGAKLDAVSRDGDTAVVVCCKKASQKYYQTLNVLIESGASLNIASKKGEYPLEILSQKIKDVKNSGFNHLMGALLAYQSKDNDEIENCVTKMLTKGANPNITREGRHSPLIIAVQKQSENLVQILLNAGADILHVGENKRTALDLCFSQGTLSIRDIIIKALVENPKCYSTSDTIGSFGAYLLDMLIENDVEDAILESAISNGADPNLVTLGKDSPLMKAIERGRYKISCVLIEAGADVIYANADGTNAFDVFSEICKTLQDNPYTHQKYSFRSKRVHSRKSKTSEDADEDNWADIMKKLLRCFMVSGIEVNKRTKYGIYPLQVPIWLNSVEMTKWALEHEADVNIVDDLKNSPLTIALENSHIDIVQILLDNKANVNYTGHRRSETEVQIKVSLFVESSNSECNDKDMEDPLLTKVILGNTNTKDVLVKMLLKAGADPNTVIKGVDSPLLHAIRTRNLEIVKILLEAGADVKHVGLNSYTALHVYFQHDIHNMYSYKHYLKMERRMRGNTGPSQILQLLLGAKAPVNSMCNSNELPVHFAMHVCSQIKDEEIEEDIRLVLDYFKDVNIPDKNGNTLLIIACAECSFDIIHKIILHGADVCYRGNEGLTAFQAHMDSATFDKKVVSLLIKHGADINIINDTGETALIRYIKRGRQKVSSENVLFLLEIGADPNINKEGCNSALTEALYLNLFSLLPCLLNAKSKVNHVGKNGTTALQIILGKVETATDHRFEDEDFSDEEYDFPARKIVRNRITVKTTTDTSFEDEDLSDEWYVSPAKICLKHRITVCTVVTQLLSAGADVNFVSKDGESPLYILLKLHDTRLVDTVLRLFIKNGADPNKGKEVPLILAAQQNRQKALKMLLEAGADVDKRNLNGDTALISSLSAFSKSIDVETATDHRFEDEDFSDEEYDFPARKIVRNRITDKTIETVKILLESGASINLKDGSGNIPLSLPLITRTHISDFNKFYLHGSDFSRKRMISILLEKGACPNSQLDGEDSPLMLAVENSLTECVKQLLESGANPDHLGKEGKTALHKYFSATAQNFHGRRNDRGNNPAEDQTLRSQWVRKPGVKRVFEKQRLKIIDLLLSNGAHVNMDEDGHDSPLLLSIQHEDIEAMLVLLTAKPNLCHKGLDNLNAFEKSLKAENNNGLRMFDILLQHQTPDEDNIADLFYLLWEYCKANEALDTTLLENICVDLLSTDTEIKVNLAKKNEDSPLIYFCRLQCNESIKMLLARKADVNHIGTRGKTVLHTLIEMSGIDTCNLKEMVETIFSAKPTVNIKDETGKSPLETCISMYNRHYGYNLKSANIGLLIQHLLDTGASSSSSELDKVLKQAAEKGDFKTMESLCRHGANTHMTDNSGNTILHLCWSKSLNGALQFLEYYLKEVGCLNKINKNGNSPLLVLLEKCKRQTDINEKTDDQIADIANFFMKNTTTEILASDGNSPLHFAAESGLIQTIEVLLSSGANASRQNQNGRTALHSCLENPKSNIVEVVSKLTESGNASVQLEISDCEMTLLQLLIDKGTNVNATDNEGKSALIVAVKHSREQIIIRSLPRRSNVPSNHNVIEELIRHGADVKIVDKKGDTALTMFCKNGSSIEIGMTLLQSGADPSVGNCLQSVLENYELRENQDFLLELLKKGANPNMHSGYGSNLIEVTRKENTQLVEELLRYGAVVNFVDNNAKKCSSLCV</sequence>
<dbReference type="OrthoDB" id="6144034at2759"/>
<evidence type="ECO:0000313" key="4">
    <source>
        <dbReference type="EMBL" id="CAC5361483.1"/>
    </source>
</evidence>
<keyword evidence="2 3" id="KW-0040">ANK repeat</keyword>
<keyword evidence="1" id="KW-0677">Repeat</keyword>
<accession>A0A6J8A4K7</accession>
<dbReference type="InterPro" id="IPR051165">
    <property type="entry name" value="Multifunctional_ANK_Repeat"/>
</dbReference>
<protein>
    <submittedName>
        <fullName evidence="4">Uncharacterized protein</fullName>
    </submittedName>
</protein>
<evidence type="ECO:0000313" key="5">
    <source>
        <dbReference type="Proteomes" id="UP000507470"/>
    </source>
</evidence>
<dbReference type="InterPro" id="IPR036770">
    <property type="entry name" value="Ankyrin_rpt-contain_sf"/>
</dbReference>
<name>A0A6J8A4K7_MYTCO</name>
<dbReference type="PANTHER" id="PTHR24123">
    <property type="entry name" value="ANKYRIN REPEAT-CONTAINING"/>
    <property type="match status" value="1"/>
</dbReference>
<dbReference type="Pfam" id="PF12796">
    <property type="entry name" value="Ank_2"/>
    <property type="match status" value="5"/>
</dbReference>
<dbReference type="Gene3D" id="1.25.40.20">
    <property type="entry name" value="Ankyrin repeat-containing domain"/>
    <property type="match status" value="11"/>
</dbReference>
<dbReference type="SMART" id="SM00248">
    <property type="entry name" value="ANK"/>
    <property type="match status" value="33"/>
</dbReference>
<feature type="repeat" description="ANK" evidence="3">
    <location>
        <begin position="503"/>
        <end position="535"/>
    </location>
</feature>
<dbReference type="PROSITE" id="PS50297">
    <property type="entry name" value="ANK_REP_REGION"/>
    <property type="match status" value="6"/>
</dbReference>
<feature type="repeat" description="ANK" evidence="3">
    <location>
        <begin position="899"/>
        <end position="931"/>
    </location>
</feature>
<dbReference type="EMBL" id="CACVKT020000602">
    <property type="protein sequence ID" value="CAC5361483.1"/>
    <property type="molecule type" value="Genomic_DNA"/>
</dbReference>
<evidence type="ECO:0000256" key="3">
    <source>
        <dbReference type="PROSITE-ProRule" id="PRU00023"/>
    </source>
</evidence>
<dbReference type="PANTHER" id="PTHR24123:SF134">
    <property type="entry name" value="PFS DOMAIN-CONTAINING PROTEIN"/>
    <property type="match status" value="1"/>
</dbReference>